<reference evidence="1" key="1">
    <citation type="submission" date="2023-07" db="EMBL/GenBank/DDBJ databases">
        <title>Sorghum-associated microbial communities from plants grown in Nebraska, USA.</title>
        <authorList>
            <person name="Schachtman D."/>
        </authorList>
    </citation>
    <scope>NUCLEOTIDE SEQUENCE</scope>
    <source>
        <strain evidence="1">2697</strain>
    </source>
</reference>
<evidence type="ECO:0000313" key="2">
    <source>
        <dbReference type="Proteomes" id="UP001246858"/>
    </source>
</evidence>
<proteinExistence type="predicted"/>
<protein>
    <submittedName>
        <fullName evidence="1">Ferric-dicitrate binding protein FerR (Iron transport regulator)</fullName>
    </submittedName>
</protein>
<comment type="caution">
    <text evidence="1">The sequence shown here is derived from an EMBL/GenBank/DDBJ whole genome shotgun (WGS) entry which is preliminary data.</text>
</comment>
<name>A0ACC6KS58_9SPHI</name>
<gene>
    <name evidence="1" type="ORF">J2X78_000737</name>
</gene>
<accession>A0ACC6KS58</accession>
<evidence type="ECO:0000313" key="1">
    <source>
        <dbReference type="EMBL" id="MDR6782185.1"/>
    </source>
</evidence>
<dbReference type="EMBL" id="JAVDTF010000001">
    <property type="protein sequence ID" value="MDR6782185.1"/>
    <property type="molecule type" value="Genomic_DNA"/>
</dbReference>
<dbReference type="Proteomes" id="UP001246858">
    <property type="component" value="Unassembled WGS sequence"/>
</dbReference>
<organism evidence="1 2">
    <name type="scientific">Pedobacter africanus</name>
    <dbReference type="NCBI Taxonomy" id="151894"/>
    <lineage>
        <taxon>Bacteria</taxon>
        <taxon>Pseudomonadati</taxon>
        <taxon>Bacteroidota</taxon>
        <taxon>Sphingobacteriia</taxon>
        <taxon>Sphingobacteriales</taxon>
        <taxon>Sphingobacteriaceae</taxon>
        <taxon>Pedobacter</taxon>
    </lineage>
</organism>
<sequence>MTSEKNFNKSRIRQLFVAYVTNSIPHTDYNELMDYVQEARRDTELHAFMEQVWNAQPITQPFTELESKVLYQQILSDKRFTANPKPTIPVYRMWYGIAASLVLISLIAILMLNYRGVFKEKEFLSKNIIKNDIPPGTQKAVLTLGNGIQVELTAAGNDSLMRNSENIVKAADGQLVYQQSGKTRVTSYNTIETPRGGQYQIILPDGTKVWLNSSSRIKYPESFAGLHKRAIELSGEAYFEVAHNRKQPFTVNTDNQTVEVLGTHFNVTSYANENETRTTLVEGSVKVSKNQDKDQQQSLTLIPGQQAVLTGGILNIEKADLEAATAWKDGYFIFKDESLQSIMRKISRWYDVEVTYSKNIPDKRYEGSISRFKNVSEILRKFELTEGVHFKVEGRRITVMP</sequence>
<keyword evidence="2" id="KW-1185">Reference proteome</keyword>